<dbReference type="EMBL" id="JACXVP010000009">
    <property type="protein sequence ID" value="KAG5587515.1"/>
    <property type="molecule type" value="Genomic_DNA"/>
</dbReference>
<keyword evidence="3" id="KW-0472">Membrane</keyword>
<dbReference type="Gene3D" id="1.25.40.10">
    <property type="entry name" value="Tetratricopeptide repeat domain"/>
    <property type="match status" value="1"/>
</dbReference>
<dbReference type="PROSITE" id="PS50293">
    <property type="entry name" value="TPR_REGION"/>
    <property type="match status" value="1"/>
</dbReference>
<dbReference type="InterPro" id="IPR019734">
    <property type="entry name" value="TPR_rpt"/>
</dbReference>
<feature type="coiled-coil region" evidence="2">
    <location>
        <begin position="154"/>
        <end position="181"/>
    </location>
</feature>
<keyword evidence="2" id="KW-0175">Coiled coil</keyword>
<dbReference type="Proteomes" id="UP000824120">
    <property type="component" value="Chromosome 9"/>
</dbReference>
<comment type="caution">
    <text evidence="4">The sequence shown here is derived from an EMBL/GenBank/DDBJ whole genome shotgun (WGS) entry which is preliminary data.</text>
</comment>
<keyword evidence="3" id="KW-0812">Transmembrane</keyword>
<evidence type="ECO:0000256" key="1">
    <source>
        <dbReference type="PROSITE-ProRule" id="PRU00339"/>
    </source>
</evidence>
<feature type="transmembrane region" description="Helical" evidence="3">
    <location>
        <begin position="73"/>
        <end position="93"/>
    </location>
</feature>
<evidence type="ECO:0000256" key="2">
    <source>
        <dbReference type="SAM" id="Coils"/>
    </source>
</evidence>
<dbReference type="PANTHER" id="PTHR47310">
    <property type="entry name" value="PROTEIN FLUORESCENT IN BLUE LIGHT, CHLOROPLASTIC"/>
    <property type="match status" value="1"/>
</dbReference>
<evidence type="ECO:0008006" key="6">
    <source>
        <dbReference type="Google" id="ProtNLM"/>
    </source>
</evidence>
<dbReference type="OrthoDB" id="286233at2759"/>
<dbReference type="SMART" id="SM00028">
    <property type="entry name" value="TPR"/>
    <property type="match status" value="2"/>
</dbReference>
<dbReference type="InterPro" id="IPR044243">
    <property type="entry name" value="FLU"/>
</dbReference>
<gene>
    <name evidence="4" type="ORF">H5410_047949</name>
</gene>
<organism evidence="4 5">
    <name type="scientific">Solanum commersonii</name>
    <name type="common">Commerson's wild potato</name>
    <name type="synonym">Commerson's nightshade</name>
    <dbReference type="NCBI Taxonomy" id="4109"/>
    <lineage>
        <taxon>Eukaryota</taxon>
        <taxon>Viridiplantae</taxon>
        <taxon>Streptophyta</taxon>
        <taxon>Embryophyta</taxon>
        <taxon>Tracheophyta</taxon>
        <taxon>Spermatophyta</taxon>
        <taxon>Magnoliopsida</taxon>
        <taxon>eudicotyledons</taxon>
        <taxon>Gunneridae</taxon>
        <taxon>Pentapetalae</taxon>
        <taxon>asterids</taxon>
        <taxon>lamiids</taxon>
        <taxon>Solanales</taxon>
        <taxon>Solanaceae</taxon>
        <taxon>Solanoideae</taxon>
        <taxon>Solaneae</taxon>
        <taxon>Solanum</taxon>
    </lineage>
</organism>
<dbReference type="PROSITE" id="PS50005">
    <property type="entry name" value="TPR"/>
    <property type="match status" value="1"/>
</dbReference>
<feature type="repeat" description="TPR" evidence="1">
    <location>
        <begin position="251"/>
        <end position="284"/>
    </location>
</feature>
<reference evidence="4 5" key="1">
    <citation type="submission" date="2020-09" db="EMBL/GenBank/DDBJ databases">
        <title>De no assembly of potato wild relative species, Solanum commersonii.</title>
        <authorList>
            <person name="Cho K."/>
        </authorList>
    </citation>
    <scope>NUCLEOTIDE SEQUENCE [LARGE SCALE GENOMIC DNA]</scope>
    <source>
        <strain evidence="4">LZ3.2</strain>
        <tissue evidence="4">Leaf</tissue>
    </source>
</reference>
<keyword evidence="3" id="KW-1133">Transmembrane helix</keyword>
<dbReference type="GO" id="GO:0015995">
    <property type="term" value="P:chlorophyll biosynthetic process"/>
    <property type="evidence" value="ECO:0007669"/>
    <property type="project" value="InterPro"/>
</dbReference>
<dbReference type="InterPro" id="IPR011990">
    <property type="entry name" value="TPR-like_helical_dom_sf"/>
</dbReference>
<keyword evidence="1" id="KW-0802">TPR repeat</keyword>
<accession>A0A9J5XGN4</accession>
<dbReference type="PANTHER" id="PTHR47310:SF6">
    <property type="entry name" value="PROTEIN FLUORESCENT IN BLUE LIGHT, CHLOROPLASTIC-LIKE ISOFORM X1"/>
    <property type="match status" value="1"/>
</dbReference>
<evidence type="ECO:0000313" key="5">
    <source>
        <dbReference type="Proteomes" id="UP000824120"/>
    </source>
</evidence>
<evidence type="ECO:0000313" key="4">
    <source>
        <dbReference type="EMBL" id="KAG5587515.1"/>
    </source>
</evidence>
<protein>
    <recommendedName>
        <fullName evidence="6">FLU</fullName>
    </recommendedName>
</protein>
<dbReference type="Pfam" id="PF13424">
    <property type="entry name" value="TPR_12"/>
    <property type="match status" value="1"/>
</dbReference>
<evidence type="ECO:0000256" key="3">
    <source>
        <dbReference type="SAM" id="Phobius"/>
    </source>
</evidence>
<dbReference type="AlphaFoldDB" id="A0A9J5XGN4"/>
<keyword evidence="5" id="KW-1185">Reference proteome</keyword>
<name>A0A9J5XGN4_SOLCO</name>
<proteinExistence type="predicted"/>
<feature type="transmembrane region" description="Helical" evidence="3">
    <location>
        <begin position="136"/>
        <end position="154"/>
    </location>
</feature>
<sequence>MTMMVKQWVLSQSRFLSDPFKSGSVKCIFLESEQFSSKWGEALPQKLFYRHTKKGARCIHIDFKDFGVVYFKVLVNGSVAKLVLFVLVFRLVSNVKDVLQFRHPSAALIVTNALMMTTPLDALAQTCEANTSVSNMPLLLLVALVGATVGGLLARQRKAELQRLNEQLRQINTALRRQANIESYAPTLSYAPVGGKISVSEVIIDPKKEELISHLKSGKNFLRNQALEKAFLEFKTALELAQDLKDPIEEKKAARGLGASLQRQGKYKEAIEYHSMVLDISERNGEESGSTEAYGAIADCYTELGDIERAAKYYDKYIARLQRD</sequence>
<dbReference type="SUPFAM" id="SSF48452">
    <property type="entry name" value="TPR-like"/>
    <property type="match status" value="1"/>
</dbReference>